<dbReference type="InterPro" id="IPR051624">
    <property type="entry name" value="RMD1/Sad1-interacting"/>
</dbReference>
<keyword evidence="6" id="KW-1185">Reference proteome</keyword>
<feature type="compositionally biased region" description="Basic and acidic residues" evidence="2">
    <location>
        <begin position="153"/>
        <end position="168"/>
    </location>
</feature>
<evidence type="ECO:0000256" key="2">
    <source>
        <dbReference type="SAM" id="MobiDB-lite"/>
    </source>
</evidence>
<comment type="similarity">
    <text evidence="1">Belongs to the RMD1/sif2 family.</text>
</comment>
<dbReference type="AlphaFoldDB" id="A0A5N5QNV0"/>
<evidence type="ECO:0000256" key="1">
    <source>
        <dbReference type="ARBA" id="ARBA00008306"/>
    </source>
</evidence>
<name>A0A5N5QNV0_9AGAM</name>
<comment type="caution">
    <text evidence="5">The sequence shown here is derived from an EMBL/GenBank/DDBJ whole genome shotgun (WGS) entry which is preliminary data.</text>
</comment>
<keyword evidence="3" id="KW-0472">Membrane</keyword>
<feature type="transmembrane region" description="Helical" evidence="3">
    <location>
        <begin position="507"/>
        <end position="527"/>
    </location>
</feature>
<dbReference type="InterPro" id="IPR003734">
    <property type="entry name" value="DUF155"/>
</dbReference>
<feature type="region of interest" description="Disordered" evidence="2">
    <location>
        <begin position="268"/>
        <end position="299"/>
    </location>
</feature>
<feature type="region of interest" description="Disordered" evidence="2">
    <location>
        <begin position="83"/>
        <end position="169"/>
    </location>
</feature>
<dbReference type="PANTHER" id="PTHR16255">
    <property type="entry name" value="REQUIRED FOR MEIOTIC NUCLEAR DIVISION PROTEIN 1 HOMOLOG"/>
    <property type="match status" value="1"/>
</dbReference>
<gene>
    <name evidence="5" type="ORF">CTheo_3648</name>
</gene>
<evidence type="ECO:0000259" key="4">
    <source>
        <dbReference type="Pfam" id="PF02582"/>
    </source>
</evidence>
<proteinExistence type="inferred from homology"/>
<dbReference type="GO" id="GO:0005739">
    <property type="term" value="C:mitochondrion"/>
    <property type="evidence" value="ECO:0007669"/>
    <property type="project" value="UniProtKB-ARBA"/>
</dbReference>
<dbReference type="Pfam" id="PF02582">
    <property type="entry name" value="DUF155"/>
    <property type="match status" value="1"/>
</dbReference>
<keyword evidence="3" id="KW-0812">Transmembrane</keyword>
<feature type="compositionally biased region" description="Polar residues" evidence="2">
    <location>
        <begin position="113"/>
        <end position="122"/>
    </location>
</feature>
<reference evidence="5 6" key="1">
    <citation type="journal article" date="2019" name="Fungal Biol. Biotechnol.">
        <title>Draft genome sequence of fastidious pathogen Ceratobasidium theobromae, which causes vascular-streak dieback in Theobroma cacao.</title>
        <authorList>
            <person name="Ali S.S."/>
            <person name="Asman A."/>
            <person name="Shao J."/>
            <person name="Firmansyah A.P."/>
            <person name="Susilo A.W."/>
            <person name="Rosmana A."/>
            <person name="McMahon P."/>
            <person name="Junaid M."/>
            <person name="Guest D."/>
            <person name="Kheng T.Y."/>
            <person name="Meinhardt L.W."/>
            <person name="Bailey B.A."/>
        </authorList>
    </citation>
    <scope>NUCLEOTIDE SEQUENCE [LARGE SCALE GENOMIC DNA]</scope>
    <source>
        <strain evidence="5 6">CT2</strain>
    </source>
</reference>
<evidence type="ECO:0000256" key="3">
    <source>
        <dbReference type="SAM" id="Phobius"/>
    </source>
</evidence>
<accession>A0A5N5QNV0</accession>
<dbReference type="EMBL" id="SSOP01000050">
    <property type="protein sequence ID" value="KAB5592937.1"/>
    <property type="molecule type" value="Genomic_DNA"/>
</dbReference>
<evidence type="ECO:0000313" key="5">
    <source>
        <dbReference type="EMBL" id="KAB5592937.1"/>
    </source>
</evidence>
<organism evidence="5 6">
    <name type="scientific">Ceratobasidium theobromae</name>
    <dbReference type="NCBI Taxonomy" id="1582974"/>
    <lineage>
        <taxon>Eukaryota</taxon>
        <taxon>Fungi</taxon>
        <taxon>Dikarya</taxon>
        <taxon>Basidiomycota</taxon>
        <taxon>Agaricomycotina</taxon>
        <taxon>Agaricomycetes</taxon>
        <taxon>Cantharellales</taxon>
        <taxon>Ceratobasidiaceae</taxon>
        <taxon>Ceratobasidium</taxon>
    </lineage>
</organism>
<feature type="domain" description="DUF155" evidence="4">
    <location>
        <begin position="310"/>
        <end position="486"/>
    </location>
</feature>
<sequence length="565" mass="62585">MKANYCALEDLTWLKHVCMGAVRSAPDSVAMPCEGLDPECGRHSLPTTTALQQVFCDIILTMSSKPAPQRRTSATMAGLGRLRASNLPPIPETRAYAPRRPTTSLPLPAASKPQRTSKTSQKLVVLPSAIQVQPLPRALEPPADGEGPSTSAGEHRSEGERMSKEQRQRSGYKRLTAYCIAEAFRMKLLTAFLKREHGVAPRVFDEAVYAVYHLPLLPGYGQHVNIRSSPAVKSPGGKSILSKMSEAEEYGYDGTYFTSGSPSNEYSLEGGGYISSSPPNPRKAQRRKPEIRHRDDDLLQHDDQNEIADVIFFDYGVVVFFGLEESQEQDILEDLYNAGIMQGRRSEGDWEMEECHYEYDPAAPSPRIYNDFFTFKSASHLLKLSLAHALAQSTLLAHFESIAQMVLAAPSVTALPKQLADSGELKLRRGEALKLTGRLFKLRRDVNLVSNVLDTPELFWSEASLKGLYDATKEYFEIEPRVQVLNERLGVASDLLDIIHEHLNNGAMMRITWIIIWLIVVACLVDLGEVLARLVVHVAQTNGASPSPTLSLNDATSAIERLMQL</sequence>
<dbReference type="Proteomes" id="UP000383932">
    <property type="component" value="Unassembled WGS sequence"/>
</dbReference>
<dbReference type="PANTHER" id="PTHR16255:SF4">
    <property type="entry name" value="SPORULATION PROTEIN RMD8"/>
    <property type="match status" value="1"/>
</dbReference>
<keyword evidence="3" id="KW-1133">Transmembrane helix</keyword>
<evidence type="ECO:0000313" key="6">
    <source>
        <dbReference type="Proteomes" id="UP000383932"/>
    </source>
</evidence>
<protein>
    <recommendedName>
        <fullName evidence="4">DUF155 domain-containing protein</fullName>
    </recommendedName>
</protein>
<dbReference type="OrthoDB" id="18302at2759"/>